<organism evidence="4 5">
    <name type="scientific">Hymenobacter wooponensis</name>
    <dbReference type="NCBI Taxonomy" id="1525360"/>
    <lineage>
        <taxon>Bacteria</taxon>
        <taxon>Pseudomonadati</taxon>
        <taxon>Bacteroidota</taxon>
        <taxon>Cytophagia</taxon>
        <taxon>Cytophagales</taxon>
        <taxon>Hymenobacteraceae</taxon>
        <taxon>Hymenobacter</taxon>
    </lineage>
</organism>
<feature type="domain" description="Band 7" evidence="3">
    <location>
        <begin position="5"/>
        <end position="174"/>
    </location>
</feature>
<comment type="subcellular location">
    <subcellularLocation>
        <location evidence="1">Membrane</location>
        <topology evidence="1">Single-pass membrane protein</topology>
    </subcellularLocation>
</comment>
<dbReference type="CDD" id="cd13438">
    <property type="entry name" value="SPFH_eoslipins_u2"/>
    <property type="match status" value="1"/>
</dbReference>
<dbReference type="InterPro" id="IPR043202">
    <property type="entry name" value="Band-7_stomatin-like"/>
</dbReference>
<comment type="similarity">
    <text evidence="2">Belongs to the band 7/mec-2 family.</text>
</comment>
<comment type="caution">
    <text evidence="4">The sequence shown here is derived from an EMBL/GenBank/DDBJ whole genome shotgun (WGS) entry which is preliminary data.</text>
</comment>
<dbReference type="PRINTS" id="PR00721">
    <property type="entry name" value="STOMATIN"/>
</dbReference>
<protein>
    <submittedName>
        <fullName evidence="4">Slipin family protein</fullName>
    </submittedName>
</protein>
<sequence length="242" mass="27602">MGLFTTTYQVKPNQQGFLFRDNVLERTLPPGRYELLDWRNRTNLLTLPTTSRLLTVTNQEVLTKDSIALRFSFVVQYRIQDGALFLSQFELNVSASLLLQEAEKRIYQLVQLAARNKIAAFDSEELPDRRAELNDLTTPELVAQLAQLGVMLEEAQLRDLTFPKNIQDLFARYLEARIRAKADLENARTAVATARTLKNAAELMKGDDNLRFYQYLETISKIAAKGKHTFLVGEYPASSKPQ</sequence>
<dbReference type="PANTHER" id="PTHR10264:SF19">
    <property type="entry name" value="AT06885P-RELATED"/>
    <property type="match status" value="1"/>
</dbReference>
<evidence type="ECO:0000259" key="3">
    <source>
        <dbReference type="SMART" id="SM00244"/>
    </source>
</evidence>
<dbReference type="Pfam" id="PF01145">
    <property type="entry name" value="Band_7"/>
    <property type="match status" value="1"/>
</dbReference>
<dbReference type="InterPro" id="IPR001107">
    <property type="entry name" value="Band_7"/>
</dbReference>
<reference evidence="4 5" key="1">
    <citation type="submission" date="2019-04" db="EMBL/GenBank/DDBJ databases">
        <authorList>
            <person name="Feng G."/>
            <person name="Zhang J."/>
            <person name="Zhu H."/>
        </authorList>
    </citation>
    <scope>NUCLEOTIDE SEQUENCE [LARGE SCALE GENOMIC DNA]</scope>
    <source>
        <strain evidence="4 5">JCM 19491</strain>
    </source>
</reference>
<dbReference type="InterPro" id="IPR001972">
    <property type="entry name" value="Stomatin_HflK_fam"/>
</dbReference>
<dbReference type="RefSeq" id="WP_135531939.1">
    <property type="nucleotide sequence ID" value="NZ_SRKZ01000005.1"/>
</dbReference>
<dbReference type="Proteomes" id="UP000298284">
    <property type="component" value="Unassembled WGS sequence"/>
</dbReference>
<evidence type="ECO:0000256" key="1">
    <source>
        <dbReference type="ARBA" id="ARBA00004167"/>
    </source>
</evidence>
<evidence type="ECO:0000256" key="2">
    <source>
        <dbReference type="ARBA" id="ARBA00008164"/>
    </source>
</evidence>
<accession>A0A4Z0MHX2</accession>
<proteinExistence type="inferred from homology"/>
<evidence type="ECO:0000313" key="4">
    <source>
        <dbReference type="EMBL" id="TGD78950.1"/>
    </source>
</evidence>
<dbReference type="Gene3D" id="3.30.479.30">
    <property type="entry name" value="Band 7 domain"/>
    <property type="match status" value="1"/>
</dbReference>
<dbReference type="OrthoDB" id="1150820at2"/>
<dbReference type="SMART" id="SM00244">
    <property type="entry name" value="PHB"/>
    <property type="match status" value="1"/>
</dbReference>
<dbReference type="SUPFAM" id="SSF117892">
    <property type="entry name" value="Band 7/SPFH domain"/>
    <property type="match status" value="1"/>
</dbReference>
<dbReference type="PANTHER" id="PTHR10264">
    <property type="entry name" value="BAND 7 PROTEIN-RELATED"/>
    <property type="match status" value="1"/>
</dbReference>
<name>A0A4Z0MHX2_9BACT</name>
<evidence type="ECO:0000313" key="5">
    <source>
        <dbReference type="Proteomes" id="UP000298284"/>
    </source>
</evidence>
<dbReference type="AlphaFoldDB" id="A0A4Z0MHX2"/>
<gene>
    <name evidence="4" type="ORF">EU557_18435</name>
</gene>
<dbReference type="InterPro" id="IPR036013">
    <property type="entry name" value="Band_7/SPFH_dom_sf"/>
</dbReference>
<dbReference type="GO" id="GO:0005886">
    <property type="term" value="C:plasma membrane"/>
    <property type="evidence" value="ECO:0007669"/>
    <property type="project" value="InterPro"/>
</dbReference>
<keyword evidence="5" id="KW-1185">Reference proteome</keyword>
<dbReference type="EMBL" id="SRKZ01000005">
    <property type="protein sequence ID" value="TGD78950.1"/>
    <property type="molecule type" value="Genomic_DNA"/>
</dbReference>